<name>E0UDG5_GLOV7</name>
<dbReference type="PROSITE" id="PS50293">
    <property type="entry name" value="TPR_REGION"/>
    <property type="match status" value="1"/>
</dbReference>
<dbReference type="Proteomes" id="UP000008206">
    <property type="component" value="Chromosome"/>
</dbReference>
<dbReference type="PROSITE" id="PS50005">
    <property type="entry name" value="TPR"/>
    <property type="match status" value="2"/>
</dbReference>
<dbReference type="InterPro" id="IPR011990">
    <property type="entry name" value="TPR-like_helical_dom_sf"/>
</dbReference>
<keyword evidence="6" id="KW-1185">Reference proteome</keyword>
<dbReference type="Pfam" id="PF14559">
    <property type="entry name" value="TPR_19"/>
    <property type="match status" value="1"/>
</dbReference>
<dbReference type="AlphaFoldDB" id="E0UDG5"/>
<sequence>MALGGFGCQAVKSPPPENPLSKSPSPVAPSAERVPHPSPSKPTAEQIKAASSYRLKGLEYRSQQRYTEAIQAFYRAVDLDPQNISGRVLLGWTLHLAGREPEAITELKKTLSFDANNVAALNALGIVYLVSGNLPLAVETHHRAIKLKADNEIAHYNLSLAYHLLKNYEQGIIHGKEATVLEPENPHPWVALALVYWEKGDKLLAQQTYQKAINLDGRYRESWFLGHLKEAGFSSGQIQQVEKIRQSV</sequence>
<evidence type="ECO:0000313" key="5">
    <source>
        <dbReference type="EMBL" id="ADN14156.1"/>
    </source>
</evidence>
<dbReference type="Pfam" id="PF13181">
    <property type="entry name" value="TPR_8"/>
    <property type="match status" value="1"/>
</dbReference>
<evidence type="ECO:0000256" key="1">
    <source>
        <dbReference type="ARBA" id="ARBA00022737"/>
    </source>
</evidence>
<evidence type="ECO:0000256" key="2">
    <source>
        <dbReference type="ARBA" id="ARBA00022803"/>
    </source>
</evidence>
<reference evidence="6" key="1">
    <citation type="journal article" date="2011" name="MBio">
        <title>Novel metabolic attributes of the genus Cyanothece, comprising a group of unicellular nitrogen-fixing Cyanobacteria.</title>
        <authorList>
            <person name="Bandyopadhyay A."/>
            <person name="Elvitigala T."/>
            <person name="Welsh E."/>
            <person name="Stockel J."/>
            <person name="Liberton M."/>
            <person name="Min H."/>
            <person name="Sherman L.A."/>
            <person name="Pakrasi H.B."/>
        </authorList>
    </citation>
    <scope>NUCLEOTIDE SEQUENCE [LARGE SCALE GENOMIC DNA]</scope>
    <source>
        <strain evidence="6">PCC 7822</strain>
    </source>
</reference>
<evidence type="ECO:0000256" key="4">
    <source>
        <dbReference type="SAM" id="MobiDB-lite"/>
    </source>
</evidence>
<gene>
    <name evidence="5" type="ordered locus">Cyan7822_2177</name>
</gene>
<dbReference type="SMART" id="SM00028">
    <property type="entry name" value="TPR"/>
    <property type="match status" value="5"/>
</dbReference>
<organism evidence="5 6">
    <name type="scientific">Gloeothece verrucosa (strain PCC 7822)</name>
    <name type="common">Cyanothece sp. (strain PCC 7822)</name>
    <dbReference type="NCBI Taxonomy" id="497965"/>
    <lineage>
        <taxon>Bacteria</taxon>
        <taxon>Bacillati</taxon>
        <taxon>Cyanobacteriota</taxon>
        <taxon>Cyanophyceae</taxon>
        <taxon>Oscillatoriophycideae</taxon>
        <taxon>Chroococcales</taxon>
        <taxon>Aphanothecaceae</taxon>
        <taxon>Gloeothece</taxon>
        <taxon>Gloeothece verrucosa</taxon>
    </lineage>
</organism>
<feature type="region of interest" description="Disordered" evidence="4">
    <location>
        <begin position="1"/>
        <end position="46"/>
    </location>
</feature>
<evidence type="ECO:0000313" key="6">
    <source>
        <dbReference type="Proteomes" id="UP000008206"/>
    </source>
</evidence>
<evidence type="ECO:0000256" key="3">
    <source>
        <dbReference type="PROSITE-ProRule" id="PRU00339"/>
    </source>
</evidence>
<keyword evidence="1" id="KW-0677">Repeat</keyword>
<feature type="repeat" description="TPR" evidence="3">
    <location>
        <begin position="118"/>
        <end position="151"/>
    </location>
</feature>
<dbReference type="HOGENOM" id="CLU_090627_0_0_3"/>
<dbReference type="STRING" id="497965.Cyan7822_2177"/>
<protein>
    <submittedName>
        <fullName evidence="5">TPR repeat-containing protein</fullName>
    </submittedName>
</protein>
<keyword evidence="2 3" id="KW-0802">TPR repeat</keyword>
<dbReference type="InterPro" id="IPR019734">
    <property type="entry name" value="TPR_rpt"/>
</dbReference>
<accession>E0UDG5</accession>
<dbReference type="InterPro" id="IPR051685">
    <property type="entry name" value="Ycf3/AcsC/BcsC/TPR_MFPF"/>
</dbReference>
<dbReference type="Gene3D" id="1.25.40.10">
    <property type="entry name" value="Tetratricopeptide repeat domain"/>
    <property type="match status" value="1"/>
</dbReference>
<dbReference type="SUPFAM" id="SSF48452">
    <property type="entry name" value="TPR-like"/>
    <property type="match status" value="1"/>
</dbReference>
<dbReference type="eggNOG" id="COG0457">
    <property type="taxonomic scope" value="Bacteria"/>
</dbReference>
<proteinExistence type="predicted"/>
<dbReference type="PANTHER" id="PTHR44943:SF8">
    <property type="entry name" value="TPR REPEAT-CONTAINING PROTEIN MJ0263"/>
    <property type="match status" value="1"/>
</dbReference>
<dbReference type="EMBL" id="CP002198">
    <property type="protein sequence ID" value="ADN14156.1"/>
    <property type="molecule type" value="Genomic_DNA"/>
</dbReference>
<dbReference type="KEGG" id="cyj:Cyan7822_2177"/>
<dbReference type="PANTHER" id="PTHR44943">
    <property type="entry name" value="CELLULOSE SYNTHASE OPERON PROTEIN C"/>
    <property type="match status" value="1"/>
</dbReference>
<feature type="repeat" description="TPR" evidence="3">
    <location>
        <begin position="50"/>
        <end position="83"/>
    </location>
</feature>